<feature type="compositionally biased region" description="Low complexity" evidence="7">
    <location>
        <begin position="17"/>
        <end position="26"/>
    </location>
</feature>
<evidence type="ECO:0000256" key="4">
    <source>
        <dbReference type="ARBA" id="ARBA00023125"/>
    </source>
</evidence>
<feature type="region of interest" description="Disordered" evidence="7">
    <location>
        <begin position="463"/>
        <end position="502"/>
    </location>
</feature>
<evidence type="ECO:0000313" key="9">
    <source>
        <dbReference type="EMBL" id="KAG8076650.1"/>
    </source>
</evidence>
<comment type="similarity">
    <text evidence="2">Belongs to the bZIP family.</text>
</comment>
<dbReference type="OrthoDB" id="1642657at2759"/>
<dbReference type="GO" id="GO:0000976">
    <property type="term" value="F:transcription cis-regulatory region binding"/>
    <property type="evidence" value="ECO:0007669"/>
    <property type="project" value="UniProtKB-ARBA"/>
</dbReference>
<dbReference type="Pfam" id="PF00170">
    <property type="entry name" value="bZIP_1"/>
    <property type="match status" value="1"/>
</dbReference>
<dbReference type="SMART" id="SM00338">
    <property type="entry name" value="BRLZ"/>
    <property type="match status" value="1"/>
</dbReference>
<feature type="region of interest" description="Disordered" evidence="7">
    <location>
        <begin position="152"/>
        <end position="183"/>
    </location>
</feature>
<keyword evidence="6" id="KW-0539">Nucleus</keyword>
<organism evidence="9 10">
    <name type="scientific">Zizania palustris</name>
    <name type="common">Northern wild rice</name>
    <dbReference type="NCBI Taxonomy" id="103762"/>
    <lineage>
        <taxon>Eukaryota</taxon>
        <taxon>Viridiplantae</taxon>
        <taxon>Streptophyta</taxon>
        <taxon>Embryophyta</taxon>
        <taxon>Tracheophyta</taxon>
        <taxon>Spermatophyta</taxon>
        <taxon>Magnoliopsida</taxon>
        <taxon>Liliopsida</taxon>
        <taxon>Poales</taxon>
        <taxon>Poaceae</taxon>
        <taxon>BOP clade</taxon>
        <taxon>Oryzoideae</taxon>
        <taxon>Oryzeae</taxon>
        <taxon>Zizaniinae</taxon>
        <taxon>Zizania</taxon>
    </lineage>
</organism>
<dbReference type="EMBL" id="JAAALK010000283">
    <property type="protein sequence ID" value="KAG8076650.1"/>
    <property type="molecule type" value="Genomic_DNA"/>
</dbReference>
<dbReference type="InterPro" id="IPR045314">
    <property type="entry name" value="bZIP_plant_GBF1"/>
</dbReference>
<evidence type="ECO:0000256" key="7">
    <source>
        <dbReference type="SAM" id="MobiDB-lite"/>
    </source>
</evidence>
<gene>
    <name evidence="9" type="ORF">GUJ93_ZPchr0006g40847</name>
</gene>
<feature type="compositionally biased region" description="Polar residues" evidence="7">
    <location>
        <begin position="258"/>
        <end position="275"/>
    </location>
</feature>
<dbReference type="PROSITE" id="PS50217">
    <property type="entry name" value="BZIP"/>
    <property type="match status" value="1"/>
</dbReference>
<evidence type="ECO:0000256" key="5">
    <source>
        <dbReference type="ARBA" id="ARBA00023163"/>
    </source>
</evidence>
<dbReference type="AlphaFoldDB" id="A0A8J5VQK1"/>
<keyword evidence="10" id="KW-1185">Reference proteome</keyword>
<dbReference type="InterPro" id="IPR012900">
    <property type="entry name" value="MFMR"/>
</dbReference>
<feature type="compositionally biased region" description="Basic and acidic residues" evidence="7">
    <location>
        <begin position="463"/>
        <end position="475"/>
    </location>
</feature>
<feature type="compositionally biased region" description="Polar residues" evidence="7">
    <location>
        <begin position="479"/>
        <end position="502"/>
    </location>
</feature>
<dbReference type="PANTHER" id="PTHR45967:SF12">
    <property type="entry name" value="TRANSCRIPTION FACTOR HBP-1A"/>
    <property type="match status" value="1"/>
</dbReference>
<dbReference type="GO" id="GO:0003700">
    <property type="term" value="F:DNA-binding transcription factor activity"/>
    <property type="evidence" value="ECO:0007669"/>
    <property type="project" value="InterPro"/>
</dbReference>
<dbReference type="GO" id="GO:0005634">
    <property type="term" value="C:nucleus"/>
    <property type="evidence" value="ECO:0007669"/>
    <property type="project" value="UniProtKB-SubCell"/>
</dbReference>
<evidence type="ECO:0000256" key="2">
    <source>
        <dbReference type="ARBA" id="ARBA00007163"/>
    </source>
</evidence>
<feature type="region of interest" description="Disordered" evidence="7">
    <location>
        <begin position="1"/>
        <end position="26"/>
    </location>
</feature>
<dbReference type="PROSITE" id="PS00036">
    <property type="entry name" value="BZIP_BASIC"/>
    <property type="match status" value="1"/>
</dbReference>
<dbReference type="CDD" id="cd14702">
    <property type="entry name" value="bZIP_plant_GBF1"/>
    <property type="match status" value="1"/>
</dbReference>
<comment type="caution">
    <text evidence="9">The sequence shown here is derived from an EMBL/GenBank/DDBJ whole genome shotgun (WGS) entry which is preliminary data.</text>
</comment>
<evidence type="ECO:0000259" key="8">
    <source>
        <dbReference type="PROSITE" id="PS50217"/>
    </source>
</evidence>
<feature type="compositionally biased region" description="Polar residues" evidence="7">
    <location>
        <begin position="326"/>
        <end position="335"/>
    </location>
</feature>
<keyword evidence="4" id="KW-0238">DNA-binding</keyword>
<dbReference type="InterPro" id="IPR044827">
    <property type="entry name" value="GBF-like"/>
</dbReference>
<name>A0A8J5VQK1_ZIZPA</name>
<reference evidence="9" key="1">
    <citation type="journal article" date="2021" name="bioRxiv">
        <title>Whole Genome Assembly and Annotation of Northern Wild Rice, Zizania palustris L., Supports a Whole Genome Duplication in the Zizania Genus.</title>
        <authorList>
            <person name="Haas M."/>
            <person name="Kono T."/>
            <person name="Macchietto M."/>
            <person name="Millas R."/>
            <person name="McGilp L."/>
            <person name="Shao M."/>
            <person name="Duquette J."/>
            <person name="Hirsch C.N."/>
            <person name="Kimball J."/>
        </authorList>
    </citation>
    <scope>NUCLEOTIDE SEQUENCE</scope>
    <source>
        <tissue evidence="9">Fresh leaf tissue</tissue>
    </source>
</reference>
<dbReference type="InterPro" id="IPR004827">
    <property type="entry name" value="bZIP"/>
</dbReference>
<reference evidence="9" key="2">
    <citation type="submission" date="2021-02" db="EMBL/GenBank/DDBJ databases">
        <authorList>
            <person name="Kimball J.A."/>
            <person name="Haas M.W."/>
            <person name="Macchietto M."/>
            <person name="Kono T."/>
            <person name="Duquette J."/>
            <person name="Shao M."/>
        </authorList>
    </citation>
    <scope>NUCLEOTIDE SEQUENCE</scope>
    <source>
        <tissue evidence="9">Fresh leaf tissue</tissue>
    </source>
</reference>
<keyword evidence="5" id="KW-0804">Transcription</keyword>
<evidence type="ECO:0000256" key="3">
    <source>
        <dbReference type="ARBA" id="ARBA00023015"/>
    </source>
</evidence>
<dbReference type="FunFam" id="1.20.5.170:FF:000020">
    <property type="entry name" value="BZIP transcription factor"/>
    <property type="match status" value="1"/>
</dbReference>
<feature type="domain" description="BZIP" evidence="8">
    <location>
        <begin position="401"/>
        <end position="464"/>
    </location>
</feature>
<feature type="region of interest" description="Disordered" evidence="7">
    <location>
        <begin position="251"/>
        <end position="335"/>
    </location>
</feature>
<accession>A0A8J5VQK1</accession>
<evidence type="ECO:0000256" key="1">
    <source>
        <dbReference type="ARBA" id="ARBA00004123"/>
    </source>
</evidence>
<feature type="compositionally biased region" description="Polar residues" evidence="7">
    <location>
        <begin position="284"/>
        <end position="294"/>
    </location>
</feature>
<evidence type="ECO:0000313" key="10">
    <source>
        <dbReference type="Proteomes" id="UP000729402"/>
    </source>
</evidence>
<feature type="compositionally biased region" description="Basic and acidic residues" evidence="7">
    <location>
        <begin position="410"/>
        <end position="437"/>
    </location>
</feature>
<dbReference type="Proteomes" id="UP000729402">
    <property type="component" value="Unassembled WGS sequence"/>
</dbReference>
<keyword evidence="3" id="KW-0805">Transcription regulation</keyword>
<feature type="compositionally biased region" description="Basic and acidic residues" evidence="7">
    <location>
        <begin position="314"/>
        <end position="325"/>
    </location>
</feature>
<dbReference type="Pfam" id="PF16596">
    <property type="entry name" value="MFMR_assoc"/>
    <property type="match status" value="1"/>
</dbReference>
<protein>
    <recommendedName>
        <fullName evidence="8">BZIP domain-containing protein</fullName>
    </recommendedName>
</protein>
<evidence type="ECO:0000256" key="6">
    <source>
        <dbReference type="ARBA" id="ARBA00023242"/>
    </source>
</evidence>
<comment type="subcellular location">
    <subcellularLocation>
        <location evidence="1">Nucleus</location>
    </subcellularLocation>
</comment>
<dbReference type="Pfam" id="PF07777">
    <property type="entry name" value="MFMR"/>
    <property type="match status" value="1"/>
</dbReference>
<dbReference type="PANTHER" id="PTHR45967">
    <property type="entry name" value="G-BOX-BINDING FACTOR 3-RELATED"/>
    <property type="match status" value="1"/>
</dbReference>
<feature type="region of interest" description="Disordered" evidence="7">
    <location>
        <begin position="379"/>
        <end position="442"/>
    </location>
</feature>
<proteinExistence type="inferred from homology"/>
<sequence>MVAGVDALAPGGAGKTGRPAGASSRGRGVALDAIGAVNYSRSSNWRAKLMVAAKDWGFWIRTSMLSGGWRPPGFRWYRRKLMIDEDGDVADEFLDEVVPESSTNNDATPVGRLSSERPTGGGLLAILISQYSGCNGMTVRVGCPEALLTNLMGTNDPGTPSKAPKTSEHEQSPATTSGTAPPVYPEWPGFQAYQAMPPHGFFPPVAASPQAHPYMWGAQPMVPPYGTPPPYVMYPPGTVYAHPSTPGVHPFNHYPMPTNGSVETTGTAPSASEMNGKNEHGRTSCPSANGITSHSESGGESESEGSDANSQNDSHSKENDLKEDGNSQNGMSHSASQGMLNQSMLMAPTQTGAVVGGVAAPATNLNIGMDYWGATGSSPVPAMHGKAPSGPVRGEQWDERELKKQKRKQSNRESARRSRLRKQAECEDLSQRADTLRAENSSLRAELERIKKEYEALLSHNASLKEKLGENRDSIPDMNEQNDTNDSYQKQQDSDAQTNDAP</sequence>